<dbReference type="GO" id="GO:0005198">
    <property type="term" value="F:structural molecule activity"/>
    <property type="evidence" value="ECO:0007669"/>
    <property type="project" value="InterPro"/>
</dbReference>
<keyword evidence="3" id="KW-1185">Reference proteome</keyword>
<protein>
    <recommendedName>
        <fullName evidence="1">Flagellin N-terminal domain-containing protein</fullName>
    </recommendedName>
</protein>
<dbReference type="Pfam" id="PF00669">
    <property type="entry name" value="Flagellin_N"/>
    <property type="match status" value="1"/>
</dbReference>
<gene>
    <name evidence="2" type="ORF">C1280_10385</name>
</gene>
<dbReference type="KEGG" id="gog:C1280_10385"/>
<dbReference type="PANTHER" id="PTHR42792:SF1">
    <property type="entry name" value="FLAGELLAR HOOK-ASSOCIATED PROTEIN 3"/>
    <property type="match status" value="1"/>
</dbReference>
<reference evidence="2 3" key="1">
    <citation type="submission" date="2018-01" db="EMBL/GenBank/DDBJ databases">
        <title>G. obscuriglobus.</title>
        <authorList>
            <person name="Franke J."/>
            <person name="Blomberg W."/>
            <person name="Selmecki A."/>
        </authorList>
    </citation>
    <scope>NUCLEOTIDE SEQUENCE [LARGE SCALE GENOMIC DNA]</scope>
    <source>
        <strain evidence="2 3">DSM 5831</strain>
    </source>
</reference>
<name>A0A2Z3H1D7_9BACT</name>
<dbReference type="EMBL" id="CP025958">
    <property type="protein sequence ID" value="AWM37376.1"/>
    <property type="molecule type" value="Genomic_DNA"/>
</dbReference>
<dbReference type="Proteomes" id="UP000245802">
    <property type="component" value="Chromosome"/>
</dbReference>
<accession>A0A2Z3H1D7</accession>
<dbReference type="Gene3D" id="1.20.1330.10">
    <property type="entry name" value="f41 fragment of flagellin, N-terminal domain"/>
    <property type="match status" value="1"/>
</dbReference>
<dbReference type="SUPFAM" id="SSF64518">
    <property type="entry name" value="Phase 1 flagellin"/>
    <property type="match status" value="1"/>
</dbReference>
<dbReference type="PANTHER" id="PTHR42792">
    <property type="entry name" value="FLAGELLIN"/>
    <property type="match status" value="1"/>
</dbReference>
<dbReference type="AlphaFoldDB" id="A0A2Z3H1D7"/>
<organism evidence="2 3">
    <name type="scientific">Gemmata obscuriglobus</name>
    <dbReference type="NCBI Taxonomy" id="114"/>
    <lineage>
        <taxon>Bacteria</taxon>
        <taxon>Pseudomonadati</taxon>
        <taxon>Planctomycetota</taxon>
        <taxon>Planctomycetia</taxon>
        <taxon>Gemmatales</taxon>
        <taxon>Gemmataceae</taxon>
        <taxon>Gemmata</taxon>
    </lineage>
</organism>
<dbReference type="InterPro" id="IPR001492">
    <property type="entry name" value="Flagellin"/>
</dbReference>
<evidence type="ECO:0000313" key="2">
    <source>
        <dbReference type="EMBL" id="AWM37376.1"/>
    </source>
</evidence>
<feature type="domain" description="Flagellin N-terminal" evidence="1">
    <location>
        <begin position="22"/>
        <end position="153"/>
    </location>
</feature>
<evidence type="ECO:0000259" key="1">
    <source>
        <dbReference type="Pfam" id="PF00669"/>
    </source>
</evidence>
<dbReference type="InterPro" id="IPR001029">
    <property type="entry name" value="Flagellin_N"/>
</dbReference>
<dbReference type="OrthoDB" id="253391at2"/>
<dbReference type="GO" id="GO:0009288">
    <property type="term" value="C:bacterial-type flagellum"/>
    <property type="evidence" value="ECO:0007669"/>
    <property type="project" value="InterPro"/>
</dbReference>
<proteinExistence type="predicted"/>
<sequence length="324" mass="34361">MRRPAPQTKRNFPMNLRVTALTQNSNAIANIRLRSADLAKFYDQVSSGVRIEKASDDPSKYPALTEAKAASNRLKSYAGTVSESTAVLNSGVSTLQDVNDILVRAKNIALEANDASTQPESREALASEVDSLISRALITVNSRPDGSSLFSGTALDTNAFRVATTDAQGRPATVVYDGADQRARVVTGRGTTVDTRYVGSEVFQQPGADVFASLIALRDDLRGTSGSSATFNQALDQRITDLTAARDSISATIGEQAGNLATLSTLSNVISDSKLDFDSRVGDLEGTDYAEAVVKMQEASTALQAIYAVTAQLADPGLLDFIGR</sequence>
<evidence type="ECO:0000313" key="3">
    <source>
        <dbReference type="Proteomes" id="UP000245802"/>
    </source>
</evidence>